<organism evidence="2 3">
    <name type="scientific">Cinchona calisaya</name>
    <dbReference type="NCBI Taxonomy" id="153742"/>
    <lineage>
        <taxon>Eukaryota</taxon>
        <taxon>Viridiplantae</taxon>
        <taxon>Streptophyta</taxon>
        <taxon>Embryophyta</taxon>
        <taxon>Tracheophyta</taxon>
        <taxon>Spermatophyta</taxon>
        <taxon>Magnoliopsida</taxon>
        <taxon>eudicotyledons</taxon>
        <taxon>Gunneridae</taxon>
        <taxon>Pentapetalae</taxon>
        <taxon>asterids</taxon>
        <taxon>lamiids</taxon>
        <taxon>Gentianales</taxon>
        <taxon>Rubiaceae</taxon>
        <taxon>Cinchonoideae</taxon>
        <taxon>Cinchoneae</taxon>
        <taxon>Cinchona</taxon>
    </lineage>
</organism>
<dbReference type="PANTHER" id="PTHR38223:SF5">
    <property type="match status" value="1"/>
</dbReference>
<feature type="region of interest" description="Disordered" evidence="1">
    <location>
        <begin position="96"/>
        <end position="120"/>
    </location>
</feature>
<proteinExistence type="predicted"/>
<feature type="compositionally biased region" description="Basic and acidic residues" evidence="1">
    <location>
        <begin position="107"/>
        <end position="120"/>
    </location>
</feature>
<dbReference type="AlphaFoldDB" id="A0ABD3ATT4"/>
<sequence>MAGQMYNFFPTDFLFPRQKTVARDGTHQQVLLVNYLTNNHETEDVAQVKQLKINSNSKGLKASLSSSSLALAPIHKQNQEAPEEKATWLYLEQGVHGPTRGPGPGLREVEERGKGKGQEEMEVEGRKLRESCYRLGEVEGKWRGRRRKRVESGCENMEGGGKGVTKKVVVELERWKGCVGTEKGSGKRLKRIVGRGNGLWVTAA</sequence>
<keyword evidence="3" id="KW-1185">Reference proteome</keyword>
<name>A0ABD3ATT4_9GENT</name>
<reference evidence="2 3" key="1">
    <citation type="submission" date="2024-11" db="EMBL/GenBank/DDBJ databases">
        <title>A near-complete genome assembly of Cinchona calisaya.</title>
        <authorList>
            <person name="Lian D.C."/>
            <person name="Zhao X.W."/>
            <person name="Wei L."/>
        </authorList>
    </citation>
    <scope>NUCLEOTIDE SEQUENCE [LARGE SCALE GENOMIC DNA]</scope>
    <source>
        <tissue evidence="2">Nenye</tissue>
    </source>
</reference>
<evidence type="ECO:0000313" key="2">
    <source>
        <dbReference type="EMBL" id="KAL3534498.1"/>
    </source>
</evidence>
<comment type="caution">
    <text evidence="2">The sequence shown here is derived from an EMBL/GenBank/DDBJ whole genome shotgun (WGS) entry which is preliminary data.</text>
</comment>
<dbReference type="Proteomes" id="UP001630127">
    <property type="component" value="Unassembled WGS sequence"/>
</dbReference>
<dbReference type="PANTHER" id="PTHR38223">
    <property type="match status" value="1"/>
</dbReference>
<accession>A0ABD3ATT4</accession>
<protein>
    <submittedName>
        <fullName evidence="2">Uncharacterized protein</fullName>
    </submittedName>
</protein>
<evidence type="ECO:0000256" key="1">
    <source>
        <dbReference type="SAM" id="MobiDB-lite"/>
    </source>
</evidence>
<evidence type="ECO:0000313" key="3">
    <source>
        <dbReference type="Proteomes" id="UP001630127"/>
    </source>
</evidence>
<dbReference type="EMBL" id="JBJUIK010000002">
    <property type="protein sequence ID" value="KAL3534498.1"/>
    <property type="molecule type" value="Genomic_DNA"/>
</dbReference>
<gene>
    <name evidence="2" type="ORF">ACH5RR_002959</name>
</gene>